<dbReference type="CDD" id="cd01949">
    <property type="entry name" value="GGDEF"/>
    <property type="match status" value="1"/>
</dbReference>
<dbReference type="NCBIfam" id="TIGR00254">
    <property type="entry name" value="GGDEF"/>
    <property type="match status" value="1"/>
</dbReference>
<evidence type="ECO:0000313" key="4">
    <source>
        <dbReference type="Proteomes" id="UP000248214"/>
    </source>
</evidence>
<organism evidence="3 4">
    <name type="scientific">Salipaludibacillus keqinensis</name>
    <dbReference type="NCBI Taxonomy" id="2045207"/>
    <lineage>
        <taxon>Bacteria</taxon>
        <taxon>Bacillati</taxon>
        <taxon>Bacillota</taxon>
        <taxon>Bacilli</taxon>
        <taxon>Bacillales</taxon>
        <taxon>Bacillaceae</taxon>
    </lineage>
</organism>
<feature type="transmembrane region" description="Helical" evidence="1">
    <location>
        <begin position="34"/>
        <end position="56"/>
    </location>
</feature>
<dbReference type="Pfam" id="PF00990">
    <property type="entry name" value="GGDEF"/>
    <property type="match status" value="1"/>
</dbReference>
<proteinExistence type="predicted"/>
<evidence type="ECO:0000259" key="2">
    <source>
        <dbReference type="PROSITE" id="PS50887"/>
    </source>
</evidence>
<dbReference type="SUPFAM" id="SSF55073">
    <property type="entry name" value="Nucleotide cyclase"/>
    <property type="match status" value="1"/>
</dbReference>
<dbReference type="PANTHER" id="PTHR45138">
    <property type="entry name" value="REGULATORY COMPONENTS OF SENSORY TRANSDUCTION SYSTEM"/>
    <property type="match status" value="1"/>
</dbReference>
<dbReference type="Proteomes" id="UP000248214">
    <property type="component" value="Unassembled WGS sequence"/>
</dbReference>
<keyword evidence="1" id="KW-0812">Transmembrane</keyword>
<dbReference type="GO" id="GO:0052621">
    <property type="term" value="F:diguanylate cyclase activity"/>
    <property type="evidence" value="ECO:0007669"/>
    <property type="project" value="TreeGrafter"/>
</dbReference>
<evidence type="ECO:0000313" key="3">
    <source>
        <dbReference type="EMBL" id="PYZ94622.1"/>
    </source>
</evidence>
<keyword evidence="1" id="KW-1133">Transmembrane helix</keyword>
<sequence>MYAATQYILVLAISVSYLIYMEQMYAITTDQASVAIQLFIHIFGANFVCIVVYYVLNQVRESHLEKAVHSKVMEQLAHTDFLTGLFNRRHIMDKLTKQIDSYTPSTHSLSLILCDIDHFKKVNDQFGHATGDDVLKQVSIKLSTTLRKGQTIGRWGGEEFIIVLENTRQSEARLIAEKMRETIATTSFPKVKRVTISCGVSEFSRPKTVDTFINEADIALYQAKENGRNQVVEHQFFRRTSEQS</sequence>
<evidence type="ECO:0000256" key="1">
    <source>
        <dbReference type="SAM" id="Phobius"/>
    </source>
</evidence>
<accession>A0A323THM0</accession>
<dbReference type="RefSeq" id="WP_110608254.1">
    <property type="nucleotide sequence ID" value="NZ_PDOD01000001.1"/>
</dbReference>
<feature type="domain" description="GGDEF" evidence="2">
    <location>
        <begin position="107"/>
        <end position="236"/>
    </location>
</feature>
<comment type="caution">
    <text evidence="3">The sequence shown here is derived from an EMBL/GenBank/DDBJ whole genome shotgun (WGS) entry which is preliminary data.</text>
</comment>
<dbReference type="InterPro" id="IPR050469">
    <property type="entry name" value="Diguanylate_Cyclase"/>
</dbReference>
<dbReference type="Gene3D" id="3.30.70.270">
    <property type="match status" value="1"/>
</dbReference>
<reference evidence="3 4" key="1">
    <citation type="submission" date="2017-10" db="EMBL/GenBank/DDBJ databases">
        <title>Bacillus sp. nov., a halophilic bacterium isolated from a Keqin Lake.</title>
        <authorList>
            <person name="Wang H."/>
        </authorList>
    </citation>
    <scope>NUCLEOTIDE SEQUENCE [LARGE SCALE GENOMIC DNA]</scope>
    <source>
        <strain evidence="3 4">KQ-12</strain>
    </source>
</reference>
<name>A0A323THM0_9BACI</name>
<dbReference type="AlphaFoldDB" id="A0A323THM0"/>
<dbReference type="SMART" id="SM00267">
    <property type="entry name" value="GGDEF"/>
    <property type="match status" value="1"/>
</dbReference>
<dbReference type="EMBL" id="PDOD01000001">
    <property type="protein sequence ID" value="PYZ94622.1"/>
    <property type="molecule type" value="Genomic_DNA"/>
</dbReference>
<dbReference type="InterPro" id="IPR043128">
    <property type="entry name" value="Rev_trsase/Diguanyl_cyclase"/>
</dbReference>
<feature type="transmembrane region" description="Helical" evidence="1">
    <location>
        <begin position="7"/>
        <end position="28"/>
    </location>
</feature>
<dbReference type="InterPro" id="IPR029787">
    <property type="entry name" value="Nucleotide_cyclase"/>
</dbReference>
<dbReference type="PROSITE" id="PS50887">
    <property type="entry name" value="GGDEF"/>
    <property type="match status" value="1"/>
</dbReference>
<keyword evidence="1" id="KW-0472">Membrane</keyword>
<dbReference type="InterPro" id="IPR000160">
    <property type="entry name" value="GGDEF_dom"/>
</dbReference>
<protein>
    <recommendedName>
        <fullName evidence="2">GGDEF domain-containing protein</fullName>
    </recommendedName>
</protein>
<dbReference type="FunFam" id="3.30.70.270:FF:000001">
    <property type="entry name" value="Diguanylate cyclase domain protein"/>
    <property type="match status" value="1"/>
</dbReference>
<gene>
    <name evidence="3" type="ORF">CR194_03570</name>
</gene>
<keyword evidence="4" id="KW-1185">Reference proteome</keyword>
<dbReference type="PANTHER" id="PTHR45138:SF9">
    <property type="entry name" value="DIGUANYLATE CYCLASE DGCM-RELATED"/>
    <property type="match status" value="1"/>
</dbReference>